<comment type="caution">
    <text evidence="1">The sequence shown here is derived from an EMBL/GenBank/DDBJ whole genome shotgun (WGS) entry which is preliminary data.</text>
</comment>
<sequence length="317" mass="32881">MSGLSGIGIYLYVGALEDQLAGSRDKLRRMQADMDAIATVVEVPVLKADVAQGGAITFGGLEMARVSLAHMPADVLRDATELLGADNAPQTVIAGVGMTKGQVLLRSQILLPDTRRSGTIMVPLGHQVFPLRAANLADYQDRLKPGDSVDVFWRTIDRKGNRTTRFLVAGMQVAQVKPAEGDGAAPVALIRPESIFLVGRPEQVSLLVQTEGRGELFLAPGGTGGVFPSHAVAVDNQTLAQRPLAKEPPAGDLAAGIGQFASTGQGAAPAEVGARAGTPGLADSGLAGLLTAEATPETCFMTVVKGSARSVIEVPCR</sequence>
<dbReference type="CDD" id="cd11614">
    <property type="entry name" value="SAF_CpaB_FlgA_like"/>
    <property type="match status" value="1"/>
</dbReference>
<protein>
    <recommendedName>
        <fullName evidence="3">Flp pilus assembly protein CpaB</fullName>
    </recommendedName>
</protein>
<dbReference type="AlphaFoldDB" id="A0A8J3MFC2"/>
<reference evidence="1" key="1">
    <citation type="journal article" date="2014" name="Int. J. Syst. Evol. Microbiol.">
        <title>Complete genome sequence of Corynebacterium casei LMG S-19264T (=DSM 44701T), isolated from a smear-ripened cheese.</title>
        <authorList>
            <consortium name="US DOE Joint Genome Institute (JGI-PGF)"/>
            <person name="Walter F."/>
            <person name="Albersmeier A."/>
            <person name="Kalinowski J."/>
            <person name="Ruckert C."/>
        </authorList>
    </citation>
    <scope>NUCLEOTIDE SEQUENCE</scope>
    <source>
        <strain evidence="1">CGMCC 1.7081</strain>
    </source>
</reference>
<evidence type="ECO:0000313" key="2">
    <source>
        <dbReference type="Proteomes" id="UP000611500"/>
    </source>
</evidence>
<accession>A0A8J3MFC2</accession>
<keyword evidence="2" id="KW-1185">Reference proteome</keyword>
<dbReference type="Proteomes" id="UP000611500">
    <property type="component" value="Unassembled WGS sequence"/>
</dbReference>
<dbReference type="EMBL" id="BNAP01000011">
    <property type="protein sequence ID" value="GHG93831.1"/>
    <property type="molecule type" value="Genomic_DNA"/>
</dbReference>
<evidence type="ECO:0008006" key="3">
    <source>
        <dbReference type="Google" id="ProtNLM"/>
    </source>
</evidence>
<gene>
    <name evidence="1" type="ORF">GCM10010961_26560</name>
</gene>
<evidence type="ECO:0000313" key="1">
    <source>
        <dbReference type="EMBL" id="GHG93831.1"/>
    </source>
</evidence>
<proteinExistence type="predicted"/>
<organism evidence="1 2">
    <name type="scientific">Pseudodonghicola xiamenensis</name>
    <dbReference type="NCBI Taxonomy" id="337702"/>
    <lineage>
        <taxon>Bacteria</taxon>
        <taxon>Pseudomonadati</taxon>
        <taxon>Pseudomonadota</taxon>
        <taxon>Alphaproteobacteria</taxon>
        <taxon>Rhodobacterales</taxon>
        <taxon>Paracoccaceae</taxon>
        <taxon>Pseudodonghicola</taxon>
    </lineage>
</organism>
<name>A0A8J3MFC2_9RHOB</name>
<reference evidence="1" key="2">
    <citation type="submission" date="2020-09" db="EMBL/GenBank/DDBJ databases">
        <authorList>
            <person name="Sun Q."/>
            <person name="Zhou Y."/>
        </authorList>
    </citation>
    <scope>NUCLEOTIDE SEQUENCE</scope>
    <source>
        <strain evidence="1">CGMCC 1.7081</strain>
    </source>
</reference>